<protein>
    <submittedName>
        <fullName evidence="2">Uncharacterized protein</fullName>
    </submittedName>
</protein>
<name>A0A0D7B8M2_9AGAR</name>
<accession>A0A0D7B8M2</accession>
<keyword evidence="3" id="KW-1185">Reference proteome</keyword>
<reference evidence="2 3" key="1">
    <citation type="journal article" date="2015" name="Fungal Genet. Biol.">
        <title>Evolution of novel wood decay mechanisms in Agaricales revealed by the genome sequences of Fistulina hepatica and Cylindrobasidium torrendii.</title>
        <authorList>
            <person name="Floudas D."/>
            <person name="Held B.W."/>
            <person name="Riley R."/>
            <person name="Nagy L.G."/>
            <person name="Koehler G."/>
            <person name="Ransdell A.S."/>
            <person name="Younus H."/>
            <person name="Chow J."/>
            <person name="Chiniquy J."/>
            <person name="Lipzen A."/>
            <person name="Tritt A."/>
            <person name="Sun H."/>
            <person name="Haridas S."/>
            <person name="LaButti K."/>
            <person name="Ohm R.A."/>
            <person name="Kues U."/>
            <person name="Blanchette R.A."/>
            <person name="Grigoriev I.V."/>
            <person name="Minto R.E."/>
            <person name="Hibbett D.S."/>
        </authorList>
    </citation>
    <scope>NUCLEOTIDE SEQUENCE [LARGE SCALE GENOMIC DNA]</scope>
    <source>
        <strain evidence="2 3">FP15055 ss-10</strain>
    </source>
</reference>
<dbReference type="Proteomes" id="UP000054007">
    <property type="component" value="Unassembled WGS sequence"/>
</dbReference>
<proteinExistence type="predicted"/>
<evidence type="ECO:0000313" key="2">
    <source>
        <dbReference type="EMBL" id="KIY66590.1"/>
    </source>
</evidence>
<evidence type="ECO:0000313" key="3">
    <source>
        <dbReference type="Proteomes" id="UP000054007"/>
    </source>
</evidence>
<dbReference type="AlphaFoldDB" id="A0A0D7B8M2"/>
<feature type="region of interest" description="Disordered" evidence="1">
    <location>
        <begin position="175"/>
        <end position="206"/>
    </location>
</feature>
<sequence length="206" mass="22808">MNPEQEPDLHLYADLCAELIPNFPNVRVHWRSTKGQKPRIDALLPVIRKGGQERMAINDCPGISYRGLEQVCTQLFRQAKGAVDNPITLVVCARSPVTRLSCIGNLPFLVAAASTKNAPVKLICVKAHPWKGMFLSAKRVANQDRCFALTAADYSSSDPLKYCIDHLSPLTITDAPNVGMEGGPSVQKRGREEDTLEQDAKRHKQY</sequence>
<gene>
    <name evidence="2" type="ORF">CYLTODRAFT_491316</name>
</gene>
<evidence type="ECO:0000256" key="1">
    <source>
        <dbReference type="SAM" id="MobiDB-lite"/>
    </source>
</evidence>
<dbReference type="EMBL" id="KN880549">
    <property type="protein sequence ID" value="KIY66590.1"/>
    <property type="molecule type" value="Genomic_DNA"/>
</dbReference>
<organism evidence="2 3">
    <name type="scientific">Cylindrobasidium torrendii FP15055 ss-10</name>
    <dbReference type="NCBI Taxonomy" id="1314674"/>
    <lineage>
        <taxon>Eukaryota</taxon>
        <taxon>Fungi</taxon>
        <taxon>Dikarya</taxon>
        <taxon>Basidiomycota</taxon>
        <taxon>Agaricomycotina</taxon>
        <taxon>Agaricomycetes</taxon>
        <taxon>Agaricomycetidae</taxon>
        <taxon>Agaricales</taxon>
        <taxon>Marasmiineae</taxon>
        <taxon>Physalacriaceae</taxon>
        <taxon>Cylindrobasidium</taxon>
    </lineage>
</organism>